<dbReference type="GO" id="GO:0006529">
    <property type="term" value="P:asparagine biosynthetic process"/>
    <property type="evidence" value="ECO:0007669"/>
    <property type="project" value="InterPro"/>
</dbReference>
<dbReference type="SUPFAM" id="SSF52402">
    <property type="entry name" value="Adenine nucleotide alpha hydrolases-like"/>
    <property type="match status" value="1"/>
</dbReference>
<dbReference type="RefSeq" id="WP_014126234.1">
    <property type="nucleotide sequence ID" value="NC_016070.1"/>
</dbReference>
<dbReference type="PANTHER" id="PTHR11772">
    <property type="entry name" value="ASPARAGINE SYNTHETASE"/>
    <property type="match status" value="1"/>
</dbReference>
<dbReference type="GO" id="GO:0004066">
    <property type="term" value="F:asparagine synthase (glutamine-hydrolyzing) activity"/>
    <property type="evidence" value="ECO:0007669"/>
    <property type="project" value="UniProtKB-EC"/>
</dbReference>
<keyword evidence="2" id="KW-0067">ATP-binding</keyword>
<dbReference type="PANTHER" id="PTHR11772:SF46">
    <property type="entry name" value="ASPARAGINE SYNTHETASE DOMAIN-CONTAINING PROTEIN"/>
    <property type="match status" value="1"/>
</dbReference>
<dbReference type="OrthoDB" id="8692at2157"/>
<dbReference type="PaxDb" id="768679-TTX_0300"/>
<dbReference type="InterPro" id="IPR050795">
    <property type="entry name" value="Asn_Synthetase"/>
</dbReference>
<evidence type="ECO:0000256" key="2">
    <source>
        <dbReference type="ARBA" id="ARBA00022840"/>
    </source>
</evidence>
<dbReference type="PATRIC" id="fig|768679.9.peg.317"/>
<dbReference type="Gene3D" id="3.40.50.620">
    <property type="entry name" value="HUPs"/>
    <property type="match status" value="1"/>
</dbReference>
<dbReference type="EMBL" id="FN869859">
    <property type="protein sequence ID" value="CCC80977.1"/>
    <property type="molecule type" value="Genomic_DNA"/>
</dbReference>
<dbReference type="HOGENOM" id="CLU_050152_0_0_2"/>
<evidence type="ECO:0000313" key="5">
    <source>
        <dbReference type="Proteomes" id="UP000002654"/>
    </source>
</evidence>
<dbReference type="Pfam" id="PF00733">
    <property type="entry name" value="Asn_synthase"/>
    <property type="match status" value="2"/>
</dbReference>
<dbReference type="eggNOG" id="arCOG00071">
    <property type="taxonomic scope" value="Archaea"/>
</dbReference>
<dbReference type="InterPro" id="IPR001962">
    <property type="entry name" value="Asn_synthase"/>
</dbReference>
<proteinExistence type="predicted"/>
<feature type="domain" description="Asparagine synthetase" evidence="3">
    <location>
        <begin position="18"/>
        <end position="143"/>
    </location>
</feature>
<sequence length="295" mass="32697">MSLPQLLREAAAEAQCDSVLLSGGLDSSTVAWALREAGLRPVAFNAQYAPRPGTDVPYLLEVARQLGLRTVIVWASEEEAVRAAEEVVGILRVFNPMEVVNCAAAYLAMRAAAEMGARRICTGDGGDELFAGYSFMHKLPPRELDEYIRRLTETWYFCAFDVGKALGLEIQAPYLHPRVVEYALSVPAEEKVRGGYGKYLVRRQFEGLLPREVVWRRKDPLEVGSGFAALYDVLAKRGEGYEADIPVAGAARYLYKAFREKGLSYERGTRSPCPVCGHEMRGGYCPMCGHYEQKA</sequence>
<dbReference type="GeneID" id="11263311"/>
<dbReference type="KEGG" id="ttn:TTX_0300"/>
<keyword evidence="4" id="KW-0436">Ligase</keyword>
<dbReference type="AlphaFoldDB" id="G4RN33"/>
<gene>
    <name evidence="4" type="primary">asnB</name>
    <name evidence="4" type="ordered locus">TTX_0300</name>
</gene>
<organism evidence="4 5">
    <name type="scientific">Thermoproteus tenax (strain ATCC 35583 / DSM 2078 / JCM 9277 / NBRC 100435 / Kra 1)</name>
    <dbReference type="NCBI Taxonomy" id="768679"/>
    <lineage>
        <taxon>Archaea</taxon>
        <taxon>Thermoproteota</taxon>
        <taxon>Thermoprotei</taxon>
        <taxon>Thermoproteales</taxon>
        <taxon>Thermoproteaceae</taxon>
        <taxon>Thermoproteus</taxon>
    </lineage>
</organism>
<dbReference type="EC" id="6.3.5.4" evidence="4"/>
<dbReference type="InterPro" id="IPR014729">
    <property type="entry name" value="Rossmann-like_a/b/a_fold"/>
</dbReference>
<accession>G4RN33</accession>
<dbReference type="GO" id="GO:0005524">
    <property type="term" value="F:ATP binding"/>
    <property type="evidence" value="ECO:0007669"/>
    <property type="project" value="UniProtKB-KW"/>
</dbReference>
<name>G4RN33_THETK</name>
<evidence type="ECO:0000259" key="3">
    <source>
        <dbReference type="Pfam" id="PF00733"/>
    </source>
</evidence>
<evidence type="ECO:0000313" key="4">
    <source>
        <dbReference type="EMBL" id="CCC80977.1"/>
    </source>
</evidence>
<dbReference type="CDD" id="cd01991">
    <property type="entry name" value="Asn_synthase_B_C"/>
    <property type="match status" value="1"/>
</dbReference>
<dbReference type="STRING" id="768679.TTX_0300"/>
<keyword evidence="1" id="KW-0547">Nucleotide-binding</keyword>
<dbReference type="GO" id="GO:0005829">
    <property type="term" value="C:cytosol"/>
    <property type="evidence" value="ECO:0007669"/>
    <property type="project" value="TreeGrafter"/>
</dbReference>
<keyword evidence="5" id="KW-1185">Reference proteome</keyword>
<evidence type="ECO:0000256" key="1">
    <source>
        <dbReference type="ARBA" id="ARBA00022741"/>
    </source>
</evidence>
<feature type="domain" description="Asparagine synthetase" evidence="3">
    <location>
        <begin position="165"/>
        <end position="226"/>
    </location>
</feature>
<dbReference type="Proteomes" id="UP000002654">
    <property type="component" value="Chromosome"/>
</dbReference>
<reference evidence="4 5" key="1">
    <citation type="journal article" date="2011" name="PLoS ONE">
        <title>The complete genome sequence of Thermoproteus tenax: a physiologically versatile member of the Crenarchaeota.</title>
        <authorList>
            <person name="Siebers B."/>
            <person name="Zaparty M."/>
            <person name="Raddatz G."/>
            <person name="Tjaden B."/>
            <person name="Albers S.V."/>
            <person name="Bell S.D."/>
            <person name="Blombach F."/>
            <person name="Kletzin A."/>
            <person name="Kyrpides N."/>
            <person name="Lanz C."/>
            <person name="Plagens A."/>
            <person name="Rampp M."/>
            <person name="Rosinus A."/>
            <person name="von Jan M."/>
            <person name="Makarova K.S."/>
            <person name="Klenk H.P."/>
            <person name="Schuster S.C."/>
            <person name="Hensel R."/>
        </authorList>
    </citation>
    <scope>NUCLEOTIDE SEQUENCE [LARGE SCALE GENOMIC DNA]</scope>
    <source>
        <strain evidence="5">ATCC 35583 / DSM 2078 / JCM 9277 / NBRC 100435 / Kra 1</strain>
    </source>
</reference>
<protein>
    <submittedName>
        <fullName evidence="4">Asparagine synthase (Glutamine-hydrolyzing)</fullName>
        <ecNumber evidence="4">6.3.5.4</ecNumber>
    </submittedName>
</protein>